<dbReference type="Proteomes" id="UP001597053">
    <property type="component" value="Unassembled WGS sequence"/>
</dbReference>
<dbReference type="Gene3D" id="3.40.430.10">
    <property type="entry name" value="Dihydrofolate Reductase, subunit A"/>
    <property type="match status" value="1"/>
</dbReference>
<name>A0ABW3A919_9ACTN</name>
<proteinExistence type="predicted"/>
<dbReference type="SUPFAM" id="SSF53597">
    <property type="entry name" value="Dihydrofolate reductase-like"/>
    <property type="match status" value="1"/>
</dbReference>
<evidence type="ECO:0000259" key="1">
    <source>
        <dbReference type="Pfam" id="PF01872"/>
    </source>
</evidence>
<accession>A0ABW3A919</accession>
<evidence type="ECO:0000313" key="2">
    <source>
        <dbReference type="EMBL" id="MFD0787448.1"/>
    </source>
</evidence>
<reference evidence="3" key="1">
    <citation type="journal article" date="2019" name="Int. J. Syst. Evol. Microbiol.">
        <title>The Global Catalogue of Microorganisms (GCM) 10K type strain sequencing project: providing services to taxonomists for standard genome sequencing and annotation.</title>
        <authorList>
            <consortium name="The Broad Institute Genomics Platform"/>
            <consortium name="The Broad Institute Genome Sequencing Center for Infectious Disease"/>
            <person name="Wu L."/>
            <person name="Ma J."/>
        </authorList>
    </citation>
    <scope>NUCLEOTIDE SEQUENCE [LARGE SCALE GENOMIC DNA]</scope>
    <source>
        <strain evidence="3">JCM 32148</strain>
    </source>
</reference>
<dbReference type="InterPro" id="IPR002734">
    <property type="entry name" value="RibDG_C"/>
</dbReference>
<gene>
    <name evidence="2" type="ORF">ACFQZ8_26395</name>
</gene>
<dbReference type="EMBL" id="JBHTHM010002009">
    <property type="protein sequence ID" value="MFD0787448.1"/>
    <property type="molecule type" value="Genomic_DNA"/>
</dbReference>
<sequence length="74" mass="7742">WPQCCRCVAGAFLAQGLVDKIVGYVAPRLLGAGPAALIDAGVTTIAEAIDLELIDVTQIGPDLRITALPRKREG</sequence>
<comment type="caution">
    <text evidence="2">The sequence shown here is derived from an EMBL/GenBank/DDBJ whole genome shotgun (WGS) entry which is preliminary data.</text>
</comment>
<organism evidence="2 3">
    <name type="scientific">Micromonospora azadirachtae</name>
    <dbReference type="NCBI Taxonomy" id="1970735"/>
    <lineage>
        <taxon>Bacteria</taxon>
        <taxon>Bacillati</taxon>
        <taxon>Actinomycetota</taxon>
        <taxon>Actinomycetes</taxon>
        <taxon>Micromonosporales</taxon>
        <taxon>Micromonosporaceae</taxon>
        <taxon>Micromonospora</taxon>
    </lineage>
</organism>
<feature type="domain" description="Bacterial bifunctional deaminase-reductase C-terminal" evidence="1">
    <location>
        <begin position="8"/>
        <end position="63"/>
    </location>
</feature>
<dbReference type="InterPro" id="IPR024072">
    <property type="entry name" value="DHFR-like_dom_sf"/>
</dbReference>
<feature type="non-terminal residue" evidence="2">
    <location>
        <position position="1"/>
    </location>
</feature>
<dbReference type="Pfam" id="PF01872">
    <property type="entry name" value="RibD_C"/>
    <property type="match status" value="1"/>
</dbReference>
<keyword evidence="3" id="KW-1185">Reference proteome</keyword>
<protein>
    <submittedName>
        <fullName evidence="2">Dihydrofolate reductase family protein</fullName>
    </submittedName>
</protein>
<evidence type="ECO:0000313" key="3">
    <source>
        <dbReference type="Proteomes" id="UP001597053"/>
    </source>
</evidence>